<sequence length="37" mass="4012">MLLNETPGVEGCSVCLFQELLVSQSVIGESVQRAFKV</sequence>
<proteinExistence type="predicted"/>
<protein>
    <submittedName>
        <fullName evidence="1">Uncharacterized protein</fullName>
    </submittedName>
</protein>
<dbReference type="EMBL" id="GBXM01055396">
    <property type="protein sequence ID" value="JAH53181.1"/>
    <property type="molecule type" value="Transcribed_RNA"/>
</dbReference>
<reference evidence="1" key="2">
    <citation type="journal article" date="2015" name="Fish Shellfish Immunol.">
        <title>Early steps in the European eel (Anguilla anguilla)-Vibrio vulnificus interaction in the gills: Role of the RtxA13 toxin.</title>
        <authorList>
            <person name="Callol A."/>
            <person name="Pajuelo D."/>
            <person name="Ebbesson L."/>
            <person name="Teles M."/>
            <person name="MacKenzie S."/>
            <person name="Amaro C."/>
        </authorList>
    </citation>
    <scope>NUCLEOTIDE SEQUENCE</scope>
</reference>
<reference evidence="1" key="1">
    <citation type="submission" date="2014-11" db="EMBL/GenBank/DDBJ databases">
        <authorList>
            <person name="Amaro Gonzalez C."/>
        </authorList>
    </citation>
    <scope>NUCLEOTIDE SEQUENCE</scope>
</reference>
<organism evidence="1">
    <name type="scientific">Anguilla anguilla</name>
    <name type="common">European freshwater eel</name>
    <name type="synonym">Muraena anguilla</name>
    <dbReference type="NCBI Taxonomy" id="7936"/>
    <lineage>
        <taxon>Eukaryota</taxon>
        <taxon>Metazoa</taxon>
        <taxon>Chordata</taxon>
        <taxon>Craniata</taxon>
        <taxon>Vertebrata</taxon>
        <taxon>Euteleostomi</taxon>
        <taxon>Actinopterygii</taxon>
        <taxon>Neopterygii</taxon>
        <taxon>Teleostei</taxon>
        <taxon>Anguilliformes</taxon>
        <taxon>Anguillidae</taxon>
        <taxon>Anguilla</taxon>
    </lineage>
</organism>
<accession>A0A0E9THU7</accession>
<dbReference type="AlphaFoldDB" id="A0A0E9THU7"/>
<evidence type="ECO:0000313" key="1">
    <source>
        <dbReference type="EMBL" id="JAH53181.1"/>
    </source>
</evidence>
<name>A0A0E9THU7_ANGAN</name>